<name>W6YZP0_COCMI</name>
<keyword evidence="3" id="KW-1185">Reference proteome</keyword>
<dbReference type="OrthoDB" id="10482195at2759"/>
<evidence type="ECO:0000313" key="2">
    <source>
        <dbReference type="EMBL" id="EUC41004.1"/>
    </source>
</evidence>
<dbReference type="Proteomes" id="UP000054032">
    <property type="component" value="Unassembled WGS sequence"/>
</dbReference>
<organism evidence="2 3">
    <name type="scientific">Bipolaris oryzae ATCC 44560</name>
    <dbReference type="NCBI Taxonomy" id="930090"/>
    <lineage>
        <taxon>Eukaryota</taxon>
        <taxon>Fungi</taxon>
        <taxon>Dikarya</taxon>
        <taxon>Ascomycota</taxon>
        <taxon>Pezizomycotina</taxon>
        <taxon>Dothideomycetes</taxon>
        <taxon>Pleosporomycetidae</taxon>
        <taxon>Pleosporales</taxon>
        <taxon>Pleosporineae</taxon>
        <taxon>Pleosporaceae</taxon>
        <taxon>Bipolaris</taxon>
    </lineage>
</organism>
<feature type="region of interest" description="Disordered" evidence="1">
    <location>
        <begin position="38"/>
        <end position="86"/>
    </location>
</feature>
<evidence type="ECO:0000256" key="1">
    <source>
        <dbReference type="SAM" id="MobiDB-lite"/>
    </source>
</evidence>
<dbReference type="RefSeq" id="XP_007692469.1">
    <property type="nucleotide sequence ID" value="XM_007694279.1"/>
</dbReference>
<reference evidence="2 3" key="1">
    <citation type="journal article" date="2013" name="PLoS Genet.">
        <title>Comparative genome structure, secondary metabolite, and effector coding capacity across Cochliobolus pathogens.</title>
        <authorList>
            <person name="Condon B.J."/>
            <person name="Leng Y."/>
            <person name="Wu D."/>
            <person name="Bushley K.E."/>
            <person name="Ohm R.A."/>
            <person name="Otillar R."/>
            <person name="Martin J."/>
            <person name="Schackwitz W."/>
            <person name="Grimwood J."/>
            <person name="MohdZainudin N."/>
            <person name="Xue C."/>
            <person name="Wang R."/>
            <person name="Manning V.A."/>
            <person name="Dhillon B."/>
            <person name="Tu Z.J."/>
            <person name="Steffenson B.J."/>
            <person name="Salamov A."/>
            <person name="Sun H."/>
            <person name="Lowry S."/>
            <person name="LaButti K."/>
            <person name="Han J."/>
            <person name="Copeland A."/>
            <person name="Lindquist E."/>
            <person name="Barry K."/>
            <person name="Schmutz J."/>
            <person name="Baker S.E."/>
            <person name="Ciuffetti L.M."/>
            <person name="Grigoriev I.V."/>
            <person name="Zhong S."/>
            <person name="Turgeon B.G."/>
        </authorList>
    </citation>
    <scope>NUCLEOTIDE SEQUENCE [LARGE SCALE GENOMIC DNA]</scope>
    <source>
        <strain evidence="2 3">ATCC 44560</strain>
    </source>
</reference>
<dbReference type="HOGENOM" id="CLU_773819_0_0_1"/>
<dbReference type="EMBL" id="KI964125">
    <property type="protein sequence ID" value="EUC41004.1"/>
    <property type="molecule type" value="Genomic_DNA"/>
</dbReference>
<proteinExistence type="predicted"/>
<protein>
    <submittedName>
        <fullName evidence="2">Uncharacterized protein</fullName>
    </submittedName>
</protein>
<evidence type="ECO:0000313" key="3">
    <source>
        <dbReference type="Proteomes" id="UP000054032"/>
    </source>
</evidence>
<feature type="compositionally biased region" description="Basic residues" evidence="1">
    <location>
        <begin position="14"/>
        <end position="23"/>
    </location>
</feature>
<dbReference type="AlphaFoldDB" id="W6YZP0"/>
<dbReference type="GeneID" id="19121622"/>
<sequence length="358" mass="38735">MQRKREGGMARAGGRGRGRRGKRGGTCFDWAQWLTRAGSTSEARAPATGTGTGTGTGTRSITRQDRPQASASLRLGGNLQHGSRDESTPAHMACSSCYCCHARRHDDMLEAGKVRRLFDDLAAVGGMQARFSRREPHARMLHAPCSMLHAPCSLMDRSLPRRALRANAVRRVVTVARQAQPGEGEEVVDMQACDIWPPWARPTGLRLLPRLVADEGAAAADQTASRQDMCCCWRPWARADVVGRCSAARNTTMPCSMAAQAPADPPWAIRNYGGQGICSPTLTRSEIGYFASTWSLTLPAHRPHMSATRQHALALVRPAAATPTAQAPTIVLSSSFNTLAEPISSLRRRGLGNSSFWP</sequence>
<feature type="region of interest" description="Disordered" evidence="1">
    <location>
        <begin position="1"/>
        <end position="25"/>
    </location>
</feature>
<dbReference type="KEGG" id="bor:COCMIDRAFT_30145"/>
<gene>
    <name evidence="2" type="ORF">COCMIDRAFT_30145</name>
</gene>
<accession>W6YZP0</accession>